<dbReference type="SUPFAM" id="SSF46689">
    <property type="entry name" value="Homeodomain-like"/>
    <property type="match status" value="1"/>
</dbReference>
<keyword evidence="1" id="KW-0175">Coiled coil</keyword>
<evidence type="ECO:0008006" key="4">
    <source>
        <dbReference type="Google" id="ProtNLM"/>
    </source>
</evidence>
<evidence type="ECO:0000313" key="3">
    <source>
        <dbReference type="Proteomes" id="UP000189464"/>
    </source>
</evidence>
<dbReference type="Pfam" id="PF01527">
    <property type="entry name" value="HTH_Tnp_1"/>
    <property type="match status" value="1"/>
</dbReference>
<sequence length="95" mass="10703">MRVYDKEFKEEAVKLSNEIGNKAASEQLGIPVTTLYTWKGQIKQHGSIAFVGSGHKRIDPKIAEIKAMEKRIKELEAANDILKKALGFFAESQKR</sequence>
<dbReference type="OrthoDB" id="2622285at2"/>
<dbReference type="AlphaFoldDB" id="A0A1S6ISN5"/>
<protein>
    <recommendedName>
        <fullName evidence="4">Transposase</fullName>
    </recommendedName>
</protein>
<gene>
    <name evidence="2" type="ORF">B0537_00840</name>
</gene>
<dbReference type="GO" id="GO:0004803">
    <property type="term" value="F:transposase activity"/>
    <property type="evidence" value="ECO:0007669"/>
    <property type="project" value="InterPro"/>
</dbReference>
<dbReference type="RefSeq" id="WP_077712743.1">
    <property type="nucleotide sequence ID" value="NZ_CP019698.1"/>
</dbReference>
<name>A0A1S6ISN5_9FIRM</name>
<dbReference type="InterPro" id="IPR002514">
    <property type="entry name" value="Transposase_8"/>
</dbReference>
<accession>A0A1S6ISN5</accession>
<reference evidence="2 3" key="1">
    <citation type="journal article" date="2016" name="Int. J. Syst. Evol. Microbiol.">
        <title>Desulfotomaculum ferrireducens sp. nov., a moderately thermophilic sulfate-reducing and dissimilatory Fe(III)-reducing bacterium isolated from compost.</title>
        <authorList>
            <person name="Yang G."/>
            <person name="Guo J."/>
            <person name="Zhuang L."/>
            <person name="Yuan Y."/>
            <person name="Zhou S."/>
        </authorList>
    </citation>
    <scope>NUCLEOTIDE SEQUENCE [LARGE SCALE GENOMIC DNA]</scope>
    <source>
        <strain evidence="2 3">GSS09</strain>
    </source>
</reference>
<proteinExistence type="predicted"/>
<evidence type="ECO:0000256" key="1">
    <source>
        <dbReference type="SAM" id="Coils"/>
    </source>
</evidence>
<dbReference type="EMBL" id="CP019698">
    <property type="protein sequence ID" value="AQS57780.1"/>
    <property type="molecule type" value="Genomic_DNA"/>
</dbReference>
<organism evidence="2 3">
    <name type="scientific">Desulforamulus ferrireducens</name>
    <dbReference type="NCBI Taxonomy" id="1833852"/>
    <lineage>
        <taxon>Bacteria</taxon>
        <taxon>Bacillati</taxon>
        <taxon>Bacillota</taxon>
        <taxon>Clostridia</taxon>
        <taxon>Eubacteriales</taxon>
        <taxon>Peptococcaceae</taxon>
        <taxon>Desulforamulus</taxon>
    </lineage>
</organism>
<dbReference type="Gene3D" id="1.10.10.60">
    <property type="entry name" value="Homeodomain-like"/>
    <property type="match status" value="1"/>
</dbReference>
<evidence type="ECO:0000313" key="2">
    <source>
        <dbReference type="EMBL" id="AQS57780.1"/>
    </source>
</evidence>
<dbReference type="InterPro" id="IPR009057">
    <property type="entry name" value="Homeodomain-like_sf"/>
</dbReference>
<dbReference type="Proteomes" id="UP000189464">
    <property type="component" value="Chromosome"/>
</dbReference>
<dbReference type="GO" id="GO:0006313">
    <property type="term" value="P:DNA transposition"/>
    <property type="evidence" value="ECO:0007669"/>
    <property type="project" value="InterPro"/>
</dbReference>
<feature type="coiled-coil region" evidence="1">
    <location>
        <begin position="58"/>
        <end position="85"/>
    </location>
</feature>
<keyword evidence="3" id="KW-1185">Reference proteome</keyword>
<dbReference type="KEGG" id="dfg:B0537_00840"/>
<dbReference type="GO" id="GO:0003677">
    <property type="term" value="F:DNA binding"/>
    <property type="evidence" value="ECO:0007669"/>
    <property type="project" value="InterPro"/>
</dbReference>